<proteinExistence type="predicted"/>
<dbReference type="PANTHER" id="PTHR31635:SF196">
    <property type="entry name" value="REVERSE TRANSCRIPTASE DOMAIN-CONTAINING PROTEIN-RELATED"/>
    <property type="match status" value="1"/>
</dbReference>
<evidence type="ECO:0000313" key="3">
    <source>
        <dbReference type="RefSeq" id="XP_039129019.1"/>
    </source>
</evidence>
<dbReference type="RefSeq" id="XP_039129019.1">
    <property type="nucleotide sequence ID" value="XM_039273085.1"/>
</dbReference>
<protein>
    <submittedName>
        <fullName evidence="3">Uncharacterized protein LOC120265197</fullName>
    </submittedName>
</protein>
<dbReference type="AlphaFoldDB" id="A0AB40BNN0"/>
<dbReference type="Pfam" id="PF13966">
    <property type="entry name" value="zf-RVT"/>
    <property type="match status" value="1"/>
</dbReference>
<dbReference type="GeneID" id="120265197"/>
<name>A0AB40BNN0_DIOCR</name>
<dbReference type="SUPFAM" id="SSF56672">
    <property type="entry name" value="DNA/RNA polymerases"/>
    <property type="match status" value="1"/>
</dbReference>
<dbReference type="PROSITE" id="PS50878">
    <property type="entry name" value="RT_POL"/>
    <property type="match status" value="1"/>
</dbReference>
<keyword evidence="2" id="KW-1185">Reference proteome</keyword>
<dbReference type="PANTHER" id="PTHR31635">
    <property type="entry name" value="REVERSE TRANSCRIPTASE DOMAIN-CONTAINING PROTEIN-RELATED"/>
    <property type="match status" value="1"/>
</dbReference>
<dbReference type="CDD" id="cd01650">
    <property type="entry name" value="RT_nLTR_like"/>
    <property type="match status" value="1"/>
</dbReference>
<reference evidence="3" key="1">
    <citation type="submission" date="2025-08" db="UniProtKB">
        <authorList>
            <consortium name="RefSeq"/>
        </authorList>
    </citation>
    <scope>IDENTIFICATION</scope>
</reference>
<feature type="domain" description="Reverse transcriptase" evidence="1">
    <location>
        <begin position="103"/>
        <end position="383"/>
    </location>
</feature>
<dbReference type="InterPro" id="IPR043502">
    <property type="entry name" value="DNA/RNA_pol_sf"/>
</dbReference>
<evidence type="ECO:0000313" key="2">
    <source>
        <dbReference type="Proteomes" id="UP001515500"/>
    </source>
</evidence>
<dbReference type="Proteomes" id="UP001515500">
    <property type="component" value="Chromosome 7"/>
</dbReference>
<evidence type="ECO:0000259" key="1">
    <source>
        <dbReference type="PROSITE" id="PS50878"/>
    </source>
</evidence>
<dbReference type="InterPro" id="IPR000477">
    <property type="entry name" value="RT_dom"/>
</dbReference>
<accession>A0AB40BNN0</accession>
<dbReference type="Pfam" id="PF00078">
    <property type="entry name" value="RVT_1"/>
    <property type="match status" value="1"/>
</dbReference>
<sequence length="981" mass="112254">MDGICYTEHKDIEHVFSNFFTNLWSDTSANSVSDLVQALPDDLPTISQNDGESLIAEVSKKEVFYALKSLPSGKSPGPDGLNSEFYCFFWNDLGDSLFEAISYFFNNSVIPNSWGQTFITFVPKKPNPHSVTDFRPISLCNVCYKIIAKILAIRIKNVLPKIIGRERCGFVSNRSPFDNIIALQEVVHSMDRDSKNPPRMLVKLDIEKAYDTLSWNAILATLYRMNFPSRWISWIKACISSASFSFLINRQPSPWIKSSRGLRQGDPLSSYLFIIVAQNLTALLNFSLRQNMIPGFNLDLNRNFNHLMYADDLILVTHATRKTARNINLCFSIYDRLTSQRANKSKSDIYFPSRFNHRLRLSICRILGFTTGSFPFTYLGISISPKRLALSNFSRMLDKTERILSNWSHSKISMAGKTILINSILMSIPVYYLSVYPVPDSVLDGITKAATAFFWSKGGNRKGMNSVNWTDITLGHSEGGLSIRNLRASKISLMAKNVLSYLNHHDAIWVDILINKYGIVNFWTDSIPSNCSWFFRCLCHNANLIKPLLWLYHINPNLTDIMFHPWYFEITLAFKPTYLNMNVNLDLLRISDLLIDNAWNLNLLHDMFGDFLNFDYLTCDKSSHCDGNWWVWYPKSKNHRLTSMVYTHFNGVVDNIDPWIGWRFLWRLKIAPRPKHFFWMLLHNGIKTYDYHYRLNLGPQTLCRFCNLDFETAEHLFNSCPKAQATWLLISNFIGKQILFHDGFSNGNWLCPSNPDLNIFDQSVIVATAWLLWKARCNLIFQSEVPDFISIAIRAINHVREYSYSYPSHSGNQMILNNFTYIDSPFLFISSKGSCETGSFGAGFYLISANSQLLCRLVLCNITAESPIEAEAFALIAALGSLQASDHQIKTIFMANDDLHSTIKAGYSHHDWRINPLIINITDYLICFGRPAIFTTPSNWLSAASSLALLGINSHILTLFHQGRDLPYWLMKLFLRLGVSL</sequence>
<organism evidence="2 3">
    <name type="scientific">Dioscorea cayennensis subsp. rotundata</name>
    <name type="common">White Guinea yam</name>
    <name type="synonym">Dioscorea rotundata</name>
    <dbReference type="NCBI Taxonomy" id="55577"/>
    <lineage>
        <taxon>Eukaryota</taxon>
        <taxon>Viridiplantae</taxon>
        <taxon>Streptophyta</taxon>
        <taxon>Embryophyta</taxon>
        <taxon>Tracheophyta</taxon>
        <taxon>Spermatophyta</taxon>
        <taxon>Magnoliopsida</taxon>
        <taxon>Liliopsida</taxon>
        <taxon>Dioscoreales</taxon>
        <taxon>Dioscoreaceae</taxon>
        <taxon>Dioscorea</taxon>
    </lineage>
</organism>
<dbReference type="InterPro" id="IPR026960">
    <property type="entry name" value="RVT-Znf"/>
</dbReference>
<gene>
    <name evidence="3" type="primary">LOC120265197</name>
</gene>